<accession>A0A2D4LKH6</accession>
<protein>
    <submittedName>
        <fullName evidence="1">Uncharacterized protein</fullName>
    </submittedName>
</protein>
<proteinExistence type="predicted"/>
<reference evidence="1" key="2">
    <citation type="submission" date="2017-11" db="EMBL/GenBank/DDBJ databases">
        <title>Coralsnake Venomics: Analyses of Venom Gland Transcriptomes and Proteomes of Six Brazilian Taxa.</title>
        <authorList>
            <person name="Aird S.D."/>
            <person name="Jorge da Silva N."/>
            <person name="Qiu L."/>
            <person name="Villar-Briones A."/>
            <person name="Aparecida-Saddi V."/>
            <person name="Campos-Telles M.P."/>
            <person name="Grau M."/>
            <person name="Mikheyev A.S."/>
        </authorList>
    </citation>
    <scope>NUCLEOTIDE SEQUENCE</scope>
    <source>
        <tissue evidence="1">Venom_gland</tissue>
    </source>
</reference>
<sequence length="102" mass="12280">MEFHLKWHKREKWLDMHSMIPNLKNKKIYVKHQRLQCEFPPQLEKISYRLTPQGYENIFKHPMHTNILVSTGSGLLQNSSHLLKKEHFIFVPCGMYCSSWQI</sequence>
<evidence type="ECO:0000313" key="1">
    <source>
        <dbReference type="EMBL" id="LAB21388.1"/>
    </source>
</evidence>
<organism evidence="1">
    <name type="scientific">Micrurus spixii</name>
    <name type="common">Amazon coral snake</name>
    <dbReference type="NCBI Taxonomy" id="129469"/>
    <lineage>
        <taxon>Eukaryota</taxon>
        <taxon>Metazoa</taxon>
        <taxon>Chordata</taxon>
        <taxon>Craniata</taxon>
        <taxon>Vertebrata</taxon>
        <taxon>Euteleostomi</taxon>
        <taxon>Lepidosauria</taxon>
        <taxon>Squamata</taxon>
        <taxon>Bifurcata</taxon>
        <taxon>Unidentata</taxon>
        <taxon>Episquamata</taxon>
        <taxon>Toxicofera</taxon>
        <taxon>Serpentes</taxon>
        <taxon>Colubroidea</taxon>
        <taxon>Elapidae</taxon>
        <taxon>Elapinae</taxon>
        <taxon>Micrurus</taxon>
    </lineage>
</organism>
<dbReference type="AlphaFoldDB" id="A0A2D4LKH6"/>
<reference evidence="1" key="1">
    <citation type="submission" date="2017-07" db="EMBL/GenBank/DDBJ databases">
        <authorList>
            <person name="Mikheyev A."/>
            <person name="Grau M."/>
        </authorList>
    </citation>
    <scope>NUCLEOTIDE SEQUENCE</scope>
    <source>
        <tissue evidence="1">Venom_gland</tissue>
    </source>
</reference>
<dbReference type="EMBL" id="IACM01031095">
    <property type="protein sequence ID" value="LAB21388.1"/>
    <property type="molecule type" value="Transcribed_RNA"/>
</dbReference>
<name>A0A2D4LKH6_9SAUR</name>